<evidence type="ECO:0000256" key="1">
    <source>
        <dbReference type="ARBA" id="ARBA00022801"/>
    </source>
</evidence>
<dbReference type="InterPro" id="IPR001466">
    <property type="entry name" value="Beta-lactam-related"/>
</dbReference>
<accession>A0A291RLE4</accession>
<dbReference type="PANTHER" id="PTHR43283:SF11">
    <property type="entry name" value="BETA-LACTAMASE-RELATED DOMAIN-CONTAINING PROTEIN"/>
    <property type="match status" value="1"/>
</dbReference>
<feature type="domain" description="Beta-lactamase-related" evidence="2">
    <location>
        <begin position="102"/>
        <end position="399"/>
    </location>
</feature>
<keyword evidence="1 3" id="KW-0378">Hydrolase</keyword>
<dbReference type="InterPro" id="IPR012338">
    <property type="entry name" value="Beta-lactam/transpept-like"/>
</dbReference>
<protein>
    <submittedName>
        <fullName evidence="3">Serine hydrolase</fullName>
    </submittedName>
</protein>
<evidence type="ECO:0000259" key="2">
    <source>
        <dbReference type="Pfam" id="PF00144"/>
    </source>
</evidence>
<dbReference type="KEGG" id="ntp:CRH09_20395"/>
<dbReference type="GO" id="GO:0016787">
    <property type="term" value="F:hydrolase activity"/>
    <property type="evidence" value="ECO:0007669"/>
    <property type="project" value="UniProtKB-KW"/>
</dbReference>
<dbReference type="Gene3D" id="3.40.710.10">
    <property type="entry name" value="DD-peptidase/beta-lactamase superfamily"/>
    <property type="match status" value="1"/>
</dbReference>
<dbReference type="Pfam" id="PF00144">
    <property type="entry name" value="Beta-lactamase"/>
    <property type="match status" value="1"/>
</dbReference>
<gene>
    <name evidence="3" type="ORF">CRH09_20395</name>
</gene>
<dbReference type="GeneID" id="88359717"/>
<evidence type="ECO:0000313" key="3">
    <source>
        <dbReference type="EMBL" id="ATL68187.1"/>
    </source>
</evidence>
<dbReference type="EMBL" id="CP023778">
    <property type="protein sequence ID" value="ATL68187.1"/>
    <property type="molecule type" value="Genomic_DNA"/>
</dbReference>
<dbReference type="PANTHER" id="PTHR43283">
    <property type="entry name" value="BETA-LACTAMASE-RELATED"/>
    <property type="match status" value="1"/>
</dbReference>
<name>A0A291RLE4_9NOCA</name>
<organism evidence="3 4">
    <name type="scientific">Nocardia terpenica</name>
    <dbReference type="NCBI Taxonomy" id="455432"/>
    <lineage>
        <taxon>Bacteria</taxon>
        <taxon>Bacillati</taxon>
        <taxon>Actinomycetota</taxon>
        <taxon>Actinomycetes</taxon>
        <taxon>Mycobacteriales</taxon>
        <taxon>Nocardiaceae</taxon>
        <taxon>Nocardia</taxon>
    </lineage>
</organism>
<sequence>MTSDRVTVTTSGGRTLAELIPYEGPVLRYGTPDEARLLPPYADRTPVDAAAGLRPGTGDGGHPMYPGEVVIAGRDGVIAEFAADGYNLLYANHTGDLLPGDQWIETTTDTIFDLASLTKLFTATVSVQLMQQGRLALHDTVVTYLPDYASHGKSDITILQLLTHTSGLPPDPTPPLWTYATRAEKIAAILATVPQSPAGSAYLYSDLNFLSLQQVLETITGRTLDVLVRDGITAPLGMTDTMFNPPAALKYRIAAEEYQLTPDRGLVWGQVHDENAWALGGVAGHAGLFSTAHDLAIFVQTLLNGGTYGDSRILSRDSVIAMLTNYNEAFPGNDHGLGIELYQMWEAGALATPYGFAHTGFTGTSLAGDPTTGAFVILLTNRVHPSRDWGSTNPARAAVGDDMARAVAVCPPTDCRAWFGGMTDNTTASLMLPITLPEAAHLEFALWYDTEPGSDFFFLEASRDDGTTWQPIPFGLTGDRLDVTTPGQVSGYEGRQWLTASAPLTGLTGPVRLRWRYTTDPQYHGRGVYVSAIRIRAGAEPIFDDRIDGDAAQLVLDGFTETTD</sequence>
<dbReference type="Proteomes" id="UP000221961">
    <property type="component" value="Chromosome"/>
</dbReference>
<dbReference type="RefSeq" id="WP_098695288.1">
    <property type="nucleotide sequence ID" value="NZ_CP023778.1"/>
</dbReference>
<dbReference type="SUPFAM" id="SSF56601">
    <property type="entry name" value="beta-lactamase/transpeptidase-like"/>
    <property type="match status" value="1"/>
</dbReference>
<dbReference type="InterPro" id="IPR050789">
    <property type="entry name" value="Diverse_Enzym_Activities"/>
</dbReference>
<evidence type="ECO:0000313" key="4">
    <source>
        <dbReference type="Proteomes" id="UP000221961"/>
    </source>
</evidence>
<reference evidence="3 4" key="1">
    <citation type="submission" date="2017-10" db="EMBL/GenBank/DDBJ databases">
        <title>Comparative genomics between pathogenic Norcardia.</title>
        <authorList>
            <person name="Zeng L."/>
        </authorList>
    </citation>
    <scope>NUCLEOTIDE SEQUENCE [LARGE SCALE GENOMIC DNA]</scope>
    <source>
        <strain evidence="3 4">NC_YFY_NT001</strain>
    </source>
</reference>
<dbReference type="Gene3D" id="2.60.120.260">
    <property type="entry name" value="Galactose-binding domain-like"/>
    <property type="match status" value="1"/>
</dbReference>
<dbReference type="AlphaFoldDB" id="A0A291RLE4"/>
<proteinExistence type="predicted"/>